<dbReference type="Proteomes" id="UP000076964">
    <property type="component" value="Unassembled WGS sequence"/>
</dbReference>
<dbReference type="EMBL" id="LSFI01000027">
    <property type="protein sequence ID" value="OAG27543.1"/>
    <property type="molecule type" value="Genomic_DNA"/>
</dbReference>
<dbReference type="RefSeq" id="WP_068542174.1">
    <property type="nucleotide sequence ID" value="NZ_LSFI01000027.1"/>
</dbReference>
<sequence length="82" mass="9194">MRKLRKFKAVKMGERGERFELWAAADNKKDALLLVSVLMRNGYDVEIGPELPDPPFRFESFVIATPGWGPAVGLSGLFRVSL</sequence>
<accession>A0A177E6F5</accession>
<proteinExistence type="predicted"/>
<dbReference type="AlphaFoldDB" id="A0A177E6F5"/>
<gene>
    <name evidence="1" type="ORF">TH606_06550</name>
</gene>
<evidence type="ECO:0000313" key="2">
    <source>
        <dbReference type="Proteomes" id="UP000076964"/>
    </source>
</evidence>
<reference evidence="1 2" key="1">
    <citation type="submission" date="2016-02" db="EMBL/GenBank/DDBJ databases">
        <title>Draft genome sequence of Thermodesulfatator sp. S606.</title>
        <authorList>
            <person name="Lai Q."/>
            <person name="Cao J."/>
            <person name="Dupont S."/>
            <person name="Shao Z."/>
            <person name="Jebbar M."/>
            <person name="Alain K."/>
        </authorList>
    </citation>
    <scope>NUCLEOTIDE SEQUENCE [LARGE SCALE GENOMIC DNA]</scope>
    <source>
        <strain evidence="1 2">S606</strain>
    </source>
</reference>
<keyword evidence="2" id="KW-1185">Reference proteome</keyword>
<name>A0A177E6F5_9BACT</name>
<organism evidence="1 2">
    <name type="scientific">Thermodesulfatator autotrophicus</name>
    <dbReference type="NCBI Taxonomy" id="1795632"/>
    <lineage>
        <taxon>Bacteria</taxon>
        <taxon>Pseudomonadati</taxon>
        <taxon>Thermodesulfobacteriota</taxon>
        <taxon>Thermodesulfobacteria</taxon>
        <taxon>Thermodesulfobacteriales</taxon>
        <taxon>Thermodesulfatatoraceae</taxon>
        <taxon>Thermodesulfatator</taxon>
    </lineage>
</organism>
<evidence type="ECO:0000313" key="1">
    <source>
        <dbReference type="EMBL" id="OAG27543.1"/>
    </source>
</evidence>
<protein>
    <submittedName>
        <fullName evidence="1">Uncharacterized protein</fullName>
    </submittedName>
</protein>
<comment type="caution">
    <text evidence="1">The sequence shown here is derived from an EMBL/GenBank/DDBJ whole genome shotgun (WGS) entry which is preliminary data.</text>
</comment>
<dbReference type="STRING" id="1795632.TH606_06550"/>